<name>A0A0D2KRA4_9EURO</name>
<evidence type="ECO:0000313" key="2">
    <source>
        <dbReference type="Proteomes" id="UP000053411"/>
    </source>
</evidence>
<dbReference type="RefSeq" id="XP_016633371.1">
    <property type="nucleotide sequence ID" value="XM_016775328.1"/>
</dbReference>
<dbReference type="GeneID" id="27710570"/>
<gene>
    <name evidence="1" type="ORF">Z520_04824</name>
</gene>
<reference evidence="1 2" key="1">
    <citation type="submission" date="2015-01" db="EMBL/GenBank/DDBJ databases">
        <title>The Genome Sequence of Fonsecaea multimorphosa CBS 102226.</title>
        <authorList>
            <consortium name="The Broad Institute Genomics Platform"/>
            <person name="Cuomo C."/>
            <person name="de Hoog S."/>
            <person name="Gorbushina A."/>
            <person name="Stielow B."/>
            <person name="Teixiera M."/>
            <person name="Abouelleil A."/>
            <person name="Chapman S.B."/>
            <person name="Priest M."/>
            <person name="Young S.K."/>
            <person name="Wortman J."/>
            <person name="Nusbaum C."/>
            <person name="Birren B."/>
        </authorList>
    </citation>
    <scope>NUCLEOTIDE SEQUENCE [LARGE SCALE GENOMIC DNA]</scope>
    <source>
        <strain evidence="1 2">CBS 102226</strain>
    </source>
</reference>
<sequence>MSQPERTIEQWQADFVHVIEKLRCYGDHCPFPACCKTPETQSLQPMALRVPEVNWRDADVASRLHRACVTLRMPPRAEEFAEYLFRQFFMPISWPRTFGVSPNPGIAASIRLSCSEYKLPITEDKICTVFRSVNMERLEIALDQIERDYVKLRNRYFKGKLRARGEARGAVYDHAARRRRRLCGRDVTRELRAQIYLMSEGM</sequence>
<evidence type="ECO:0000313" key="1">
    <source>
        <dbReference type="EMBL" id="KIX99248.1"/>
    </source>
</evidence>
<proteinExistence type="predicted"/>
<dbReference type="VEuPathDB" id="FungiDB:Z520_04824"/>
<dbReference type="SUPFAM" id="SSF47954">
    <property type="entry name" value="Cyclin-like"/>
    <property type="match status" value="1"/>
</dbReference>
<dbReference type="Proteomes" id="UP000053411">
    <property type="component" value="Unassembled WGS sequence"/>
</dbReference>
<accession>A0A0D2KRA4</accession>
<dbReference type="CDD" id="cd00043">
    <property type="entry name" value="CYCLIN_SF"/>
    <property type="match status" value="1"/>
</dbReference>
<organism evidence="1 2">
    <name type="scientific">Fonsecaea multimorphosa CBS 102226</name>
    <dbReference type="NCBI Taxonomy" id="1442371"/>
    <lineage>
        <taxon>Eukaryota</taxon>
        <taxon>Fungi</taxon>
        <taxon>Dikarya</taxon>
        <taxon>Ascomycota</taxon>
        <taxon>Pezizomycotina</taxon>
        <taxon>Eurotiomycetes</taxon>
        <taxon>Chaetothyriomycetidae</taxon>
        <taxon>Chaetothyriales</taxon>
        <taxon>Herpotrichiellaceae</taxon>
        <taxon>Fonsecaea</taxon>
    </lineage>
</organism>
<dbReference type="AlphaFoldDB" id="A0A0D2KRA4"/>
<dbReference type="InterPro" id="IPR036915">
    <property type="entry name" value="Cyclin-like_sf"/>
</dbReference>
<protein>
    <submittedName>
        <fullName evidence="1">Uncharacterized protein</fullName>
    </submittedName>
</protein>
<dbReference type="OrthoDB" id="4156583at2759"/>
<dbReference type="EMBL" id="KN848069">
    <property type="protein sequence ID" value="KIX99248.1"/>
    <property type="molecule type" value="Genomic_DNA"/>
</dbReference>
<keyword evidence="2" id="KW-1185">Reference proteome</keyword>